<accession>R3WH85</accession>
<protein>
    <submittedName>
        <fullName evidence="1">Uncharacterized protein</fullName>
    </submittedName>
</protein>
<dbReference type="AlphaFoldDB" id="R3WH85"/>
<comment type="caution">
    <text evidence="1">The sequence shown here is derived from an EMBL/GenBank/DDBJ whole genome shotgun (WGS) entry which is preliminary data.</text>
</comment>
<gene>
    <name evidence="1" type="ORF">UC3_03474</name>
</gene>
<organism evidence="1 2">
    <name type="scientific">Enterococcus phoeniculicola ATCC BAA-412</name>
    <dbReference type="NCBI Taxonomy" id="1158610"/>
    <lineage>
        <taxon>Bacteria</taxon>
        <taxon>Bacillati</taxon>
        <taxon>Bacillota</taxon>
        <taxon>Bacilli</taxon>
        <taxon>Lactobacillales</taxon>
        <taxon>Enterococcaceae</taxon>
        <taxon>Enterococcus</taxon>
    </lineage>
</organism>
<dbReference type="OrthoDB" id="2187342at2"/>
<sequence>MRTELAYPLSLIDEGKLGIIEFTRYSLSVNEQKKEKKERILIETLAFILYSHKAQLSSLKASSDSLGNVLLVTLQFDNQSLANLLLNFTHRQETPSFLKKFELAGSKAMYQYDSIQKNSFYSNFILDDPYQVELTLSAEEQDGITDILKKIYWSINEKKEVHFKGALL</sequence>
<dbReference type="Proteomes" id="UP000013785">
    <property type="component" value="Unassembled WGS sequence"/>
</dbReference>
<evidence type="ECO:0000313" key="1">
    <source>
        <dbReference type="EMBL" id="EOL41265.1"/>
    </source>
</evidence>
<dbReference type="STRING" id="154621.RV11_GL001045"/>
<dbReference type="RefSeq" id="WP_010770104.1">
    <property type="nucleotide sequence ID" value="NZ_ASWE01000001.1"/>
</dbReference>
<dbReference type="PATRIC" id="fig|1158610.3.peg.3471"/>
<dbReference type="HOGENOM" id="CLU_1583956_0_0_9"/>
<dbReference type="EMBL" id="AJAT01000021">
    <property type="protein sequence ID" value="EOL41265.1"/>
    <property type="molecule type" value="Genomic_DNA"/>
</dbReference>
<reference evidence="1 2" key="1">
    <citation type="submission" date="2013-02" db="EMBL/GenBank/DDBJ databases">
        <title>The Genome Sequence of Enterococcus phoeniculicola BAA-412.</title>
        <authorList>
            <consortium name="The Broad Institute Genome Sequencing Platform"/>
            <consortium name="The Broad Institute Genome Sequencing Center for Infectious Disease"/>
            <person name="Earl A.M."/>
            <person name="Gilmore M.S."/>
            <person name="Lebreton F."/>
            <person name="Walker B."/>
            <person name="Young S.K."/>
            <person name="Zeng Q."/>
            <person name="Gargeya S."/>
            <person name="Fitzgerald M."/>
            <person name="Haas B."/>
            <person name="Abouelleil A."/>
            <person name="Alvarado L."/>
            <person name="Arachchi H.M."/>
            <person name="Berlin A.M."/>
            <person name="Chapman S.B."/>
            <person name="Dewar J."/>
            <person name="Goldberg J."/>
            <person name="Griggs A."/>
            <person name="Gujja S."/>
            <person name="Hansen M."/>
            <person name="Howarth C."/>
            <person name="Imamovic A."/>
            <person name="Larimer J."/>
            <person name="McCowan C."/>
            <person name="Murphy C."/>
            <person name="Neiman D."/>
            <person name="Pearson M."/>
            <person name="Priest M."/>
            <person name="Roberts A."/>
            <person name="Saif S."/>
            <person name="Shea T."/>
            <person name="Sisk P."/>
            <person name="Sykes S."/>
            <person name="Wortman J."/>
            <person name="Nusbaum C."/>
            <person name="Birren B."/>
        </authorList>
    </citation>
    <scope>NUCLEOTIDE SEQUENCE [LARGE SCALE GENOMIC DNA]</scope>
    <source>
        <strain evidence="1 2">ATCC BAA-412</strain>
    </source>
</reference>
<evidence type="ECO:0000313" key="2">
    <source>
        <dbReference type="Proteomes" id="UP000013785"/>
    </source>
</evidence>
<name>R3WH85_9ENTE</name>
<proteinExistence type="predicted"/>
<keyword evidence="2" id="KW-1185">Reference proteome</keyword>